<gene>
    <name evidence="7" type="ORF">OS493_000974</name>
</gene>
<evidence type="ECO:0000313" key="8">
    <source>
        <dbReference type="Proteomes" id="UP001163046"/>
    </source>
</evidence>
<evidence type="ECO:0000256" key="2">
    <source>
        <dbReference type="ARBA" id="ARBA00022741"/>
    </source>
</evidence>
<dbReference type="OrthoDB" id="346907at2759"/>
<protein>
    <recommendedName>
        <fullName evidence="9">Non-specific serine/threonine protein kinase</fullName>
    </recommendedName>
</protein>
<keyword evidence="2" id="KW-0547">Nucleotide-binding</keyword>
<dbReference type="GO" id="GO:0005524">
    <property type="term" value="F:ATP binding"/>
    <property type="evidence" value="ECO:0007669"/>
    <property type="project" value="UniProtKB-KW"/>
</dbReference>
<proteinExistence type="predicted"/>
<evidence type="ECO:0000256" key="1">
    <source>
        <dbReference type="ARBA" id="ARBA00022679"/>
    </source>
</evidence>
<keyword evidence="1" id="KW-0808">Transferase</keyword>
<dbReference type="EMBL" id="MU825873">
    <property type="protein sequence ID" value="KAJ7387639.1"/>
    <property type="molecule type" value="Genomic_DNA"/>
</dbReference>
<keyword evidence="8" id="KW-1185">Reference proteome</keyword>
<evidence type="ECO:0000259" key="6">
    <source>
        <dbReference type="Pfam" id="PF21127"/>
    </source>
</evidence>
<accession>A0A9W9ZX61</accession>
<comment type="caution">
    <text evidence="7">The sequence shown here is derived from an EMBL/GenBank/DDBJ whole genome shotgun (WGS) entry which is preliminary data.</text>
</comment>
<evidence type="ECO:0000259" key="5">
    <source>
        <dbReference type="Pfam" id="PF12063"/>
    </source>
</evidence>
<dbReference type="Pfam" id="PF12063">
    <property type="entry name" value="ATG1-like_MIT1"/>
    <property type="match status" value="1"/>
</dbReference>
<dbReference type="Proteomes" id="UP001163046">
    <property type="component" value="Unassembled WGS sequence"/>
</dbReference>
<dbReference type="InterPro" id="IPR022708">
    <property type="entry name" value="Atg1-like_tMIT"/>
</dbReference>
<evidence type="ECO:0000313" key="7">
    <source>
        <dbReference type="EMBL" id="KAJ7387639.1"/>
    </source>
</evidence>
<keyword evidence="4" id="KW-0067">ATP-binding</keyword>
<feature type="domain" description="ATG1-like MIT" evidence="6">
    <location>
        <begin position="162"/>
        <end position="230"/>
    </location>
</feature>
<evidence type="ECO:0000256" key="4">
    <source>
        <dbReference type="ARBA" id="ARBA00022840"/>
    </source>
</evidence>
<evidence type="ECO:0008006" key="9">
    <source>
        <dbReference type="Google" id="ProtNLM"/>
    </source>
</evidence>
<dbReference type="InterPro" id="IPR048941">
    <property type="entry name" value="ATG1-like_MIT2"/>
</dbReference>
<name>A0A9W9ZX61_9CNID</name>
<dbReference type="Pfam" id="PF21127">
    <property type="entry name" value="ATG1-like_MIT2"/>
    <property type="match status" value="1"/>
</dbReference>
<dbReference type="AlphaFoldDB" id="A0A9W9ZX61"/>
<keyword evidence="3" id="KW-0418">Kinase</keyword>
<feature type="domain" description="Serine/threonine-protein kinase Atg1-like tMIT" evidence="5">
    <location>
        <begin position="77"/>
        <end position="150"/>
    </location>
</feature>
<reference evidence="7" key="1">
    <citation type="submission" date="2023-01" db="EMBL/GenBank/DDBJ databases">
        <title>Genome assembly of the deep-sea coral Lophelia pertusa.</title>
        <authorList>
            <person name="Herrera S."/>
            <person name="Cordes E."/>
        </authorList>
    </citation>
    <scope>NUCLEOTIDE SEQUENCE</scope>
    <source>
        <strain evidence="7">USNM1676648</strain>
        <tissue evidence="7">Polyp</tissue>
    </source>
</reference>
<dbReference type="GO" id="GO:0004674">
    <property type="term" value="F:protein serine/threonine kinase activity"/>
    <property type="evidence" value="ECO:0007669"/>
    <property type="project" value="InterPro"/>
</dbReference>
<evidence type="ECO:0000256" key="3">
    <source>
        <dbReference type="ARBA" id="ARBA00022777"/>
    </source>
</evidence>
<sequence>MVAQETEACSPDMEGPIALIAPELPEDTLMDTEHTEGVRKLNFVLSLTDAILEVIRARGTPLTVLADSVAIKQNESFLADQIGLKSDELRKMEQLVLYVKALRALNLSLLFAQGEIRVGHLKPSNAVKNVLNDLNNRYHQCLEKASQLKQLVEPGLQTMDGKAMTADRLMYHYAMEQCQNAALDELFGNPKECKVKYETAQVLLQGLEEDAHTDEDRRLLNKYKIAVDKRLTCISRTRSRRSSQSSAR</sequence>
<organism evidence="7 8">
    <name type="scientific">Desmophyllum pertusum</name>
    <dbReference type="NCBI Taxonomy" id="174260"/>
    <lineage>
        <taxon>Eukaryota</taxon>
        <taxon>Metazoa</taxon>
        <taxon>Cnidaria</taxon>
        <taxon>Anthozoa</taxon>
        <taxon>Hexacorallia</taxon>
        <taxon>Scleractinia</taxon>
        <taxon>Caryophylliina</taxon>
        <taxon>Caryophylliidae</taxon>
        <taxon>Desmophyllum</taxon>
    </lineage>
</organism>